<evidence type="ECO:0000256" key="1">
    <source>
        <dbReference type="ARBA" id="ARBA00011073"/>
    </source>
</evidence>
<feature type="active site" description="Charge relay system" evidence="5">
    <location>
        <position position="850"/>
    </location>
</feature>
<keyword evidence="2 5" id="KW-0645">Protease</keyword>
<feature type="region of interest" description="Disordered" evidence="6">
    <location>
        <begin position="921"/>
        <end position="942"/>
    </location>
</feature>
<dbReference type="Gene3D" id="3.40.50.200">
    <property type="entry name" value="Peptidase S8/S53 domain"/>
    <property type="match status" value="1"/>
</dbReference>
<dbReference type="PANTHER" id="PTHR43806:SF58">
    <property type="entry name" value="ALKALINE PROTEASE 1-RELATED"/>
    <property type="match status" value="1"/>
</dbReference>
<dbReference type="InterPro" id="IPR036770">
    <property type="entry name" value="Ankyrin_rpt-contain_sf"/>
</dbReference>
<name>A0A9W8PTH6_9HYPO</name>
<reference evidence="8" key="1">
    <citation type="submission" date="2022-10" db="EMBL/GenBank/DDBJ databases">
        <title>Fusarium specimens isolated from Avocado Roots.</title>
        <authorList>
            <person name="Stajich J."/>
            <person name="Roper C."/>
            <person name="Heimlech-Rivalta G."/>
        </authorList>
    </citation>
    <scope>NUCLEOTIDE SEQUENCE</scope>
    <source>
        <strain evidence="8">CF00143</strain>
    </source>
</reference>
<gene>
    <name evidence="8" type="ORF">NW766_005628</name>
</gene>
<feature type="active site" description="Charge relay system" evidence="5">
    <location>
        <position position="653"/>
    </location>
</feature>
<dbReference type="PROSITE" id="PS51892">
    <property type="entry name" value="SUBTILASE"/>
    <property type="match status" value="1"/>
</dbReference>
<dbReference type="GO" id="GO:0004252">
    <property type="term" value="F:serine-type endopeptidase activity"/>
    <property type="evidence" value="ECO:0007669"/>
    <property type="project" value="UniProtKB-UniRule"/>
</dbReference>
<dbReference type="AlphaFoldDB" id="A0A9W8PTH6"/>
<dbReference type="CDD" id="cd07491">
    <property type="entry name" value="Peptidases_S8_7"/>
    <property type="match status" value="1"/>
</dbReference>
<dbReference type="InterPro" id="IPR000209">
    <property type="entry name" value="Peptidase_S8/S53_dom"/>
</dbReference>
<proteinExistence type="inferred from homology"/>
<evidence type="ECO:0000256" key="5">
    <source>
        <dbReference type="PROSITE-ProRule" id="PRU01240"/>
    </source>
</evidence>
<dbReference type="Pfam" id="PF00082">
    <property type="entry name" value="Peptidase_S8"/>
    <property type="match status" value="1"/>
</dbReference>
<keyword evidence="3 5" id="KW-0378">Hydrolase</keyword>
<dbReference type="Gene3D" id="1.25.40.20">
    <property type="entry name" value="Ankyrin repeat-containing domain"/>
    <property type="match status" value="1"/>
</dbReference>
<comment type="similarity">
    <text evidence="1 5">Belongs to the peptidase S8 family.</text>
</comment>
<accession>A0A9W8PTH6</accession>
<feature type="domain" description="Peptidase S8/S53" evidence="7">
    <location>
        <begin position="647"/>
        <end position="868"/>
    </location>
</feature>
<keyword evidence="9" id="KW-1185">Reference proteome</keyword>
<dbReference type="InterPro" id="IPR036852">
    <property type="entry name" value="Peptidase_S8/S53_dom_sf"/>
</dbReference>
<dbReference type="SUPFAM" id="SSF52743">
    <property type="entry name" value="Subtilisin-like"/>
    <property type="match status" value="1"/>
</dbReference>
<dbReference type="SUPFAM" id="SSF48403">
    <property type="entry name" value="Ankyrin repeat"/>
    <property type="match status" value="1"/>
</dbReference>
<evidence type="ECO:0000256" key="4">
    <source>
        <dbReference type="ARBA" id="ARBA00022825"/>
    </source>
</evidence>
<protein>
    <recommendedName>
        <fullName evidence="7">Peptidase S8/S53 domain-containing protein</fullName>
    </recommendedName>
</protein>
<evidence type="ECO:0000256" key="2">
    <source>
        <dbReference type="ARBA" id="ARBA00022670"/>
    </source>
</evidence>
<keyword evidence="4 5" id="KW-0720">Serine protease</keyword>
<comment type="caution">
    <text evidence="8">The sequence shown here is derived from an EMBL/GenBank/DDBJ whole genome shotgun (WGS) entry which is preliminary data.</text>
</comment>
<feature type="active site" description="Charge relay system" evidence="5">
    <location>
        <position position="693"/>
    </location>
</feature>
<feature type="compositionally biased region" description="Polar residues" evidence="6">
    <location>
        <begin position="931"/>
        <end position="942"/>
    </location>
</feature>
<evidence type="ECO:0000259" key="7">
    <source>
        <dbReference type="Pfam" id="PF00082"/>
    </source>
</evidence>
<evidence type="ECO:0000256" key="3">
    <source>
        <dbReference type="ARBA" id="ARBA00022801"/>
    </source>
</evidence>
<dbReference type="InterPro" id="IPR050131">
    <property type="entry name" value="Peptidase_S8_subtilisin-like"/>
</dbReference>
<dbReference type="GO" id="GO:0006508">
    <property type="term" value="P:proteolysis"/>
    <property type="evidence" value="ECO:0007669"/>
    <property type="project" value="UniProtKB-KW"/>
</dbReference>
<sequence length="973" mass="110114">METFTTKYLSKLCASAEIMKGGRKPKLVNTLLHLMINKFEGNWNRTHTRLLRWMLVEHQVFTGLLEKTDEDGSTPLHRAISKEMEDAVRNILEIIHDKKSISMISLLKMTDGKDNNCFHLAAVYPFTGLHRMLDICSEKDSVLIAKNNRKDTPLHIAIKQLDRLEDQLVEMDHGEDTNNSPADDIGSGSKHVQSQCCGEASIDDASDAEVVQPESHNGSMQGHTTGDLYHDDEDLNQKRRERLGQMLKDLDKDKEKPAVPPLVEESQEHNVGEISTGVPRDLPSQDAVRQLIEACPAALTVENGDGRTPYQQRENTLLKDDVFQEVVEEYAERETANGGQRSDCEVDERRNEANRHLIVNDPDAHFIRSYCLRNFTTREETIKRLYKPGQERQFEFDLAGMPTQTIQPSYLKRLEKHLRFESQAGISPPPPMTLKLADTWQSQYSSQSKEQPQRDGRSDLITIFKWLWKNGVREIIKVIVIDDQHPAHADTAIVEALYGFRVVQWDWKRVDLCSDVVCRSSTQIGEVVLYSSGNNAVLMGWASTEGFPNHQKFPNLEKIKIYIRNGLEDPERRDINGDKCKKLIENRSGRKITVQIVRDENKVSYSSELHNSAEDKIDPWIESVEAFSNFIREASADEDTARRVSPIKIAIIDDGVDNTVADLEHKIVGGATFCPYPHSSEYANSYFVPSGRHGTLMAQLICRLCPNVQLFVARLEELPSASGSGRRITASSAAKAVRWAINCGVNIISMSWTIRTPVAEDPDMIDFKNAIHDASNEDILMFCSASDQGQHTPGDVFPGSWEKCIRIGGATFAGDRLTWVDQKVEFWFPGRNVPFRSSNDKTYVYESGSSVATAAASGLAAVILSADQLICEKPDEKSLFQRKDQMTRTFQNMSSGTDNKFPRTKQIFIELFNGKLKVEKEREENDMKKSMGTQRNDIKKSTSTQRFDIKDLQWDKISREALKSLLIRIRTGQ</sequence>
<dbReference type="EMBL" id="JAPDHF010000007">
    <property type="protein sequence ID" value="KAJ4015293.1"/>
    <property type="molecule type" value="Genomic_DNA"/>
</dbReference>
<dbReference type="Proteomes" id="UP001152130">
    <property type="component" value="Unassembled WGS sequence"/>
</dbReference>
<evidence type="ECO:0000313" key="9">
    <source>
        <dbReference type="Proteomes" id="UP001152130"/>
    </source>
</evidence>
<dbReference type="PRINTS" id="PR00723">
    <property type="entry name" value="SUBTILISIN"/>
</dbReference>
<dbReference type="PANTHER" id="PTHR43806">
    <property type="entry name" value="PEPTIDASE S8"/>
    <property type="match status" value="1"/>
</dbReference>
<organism evidence="8 9">
    <name type="scientific">Fusarium irregulare</name>
    <dbReference type="NCBI Taxonomy" id="2494466"/>
    <lineage>
        <taxon>Eukaryota</taxon>
        <taxon>Fungi</taxon>
        <taxon>Dikarya</taxon>
        <taxon>Ascomycota</taxon>
        <taxon>Pezizomycotina</taxon>
        <taxon>Sordariomycetes</taxon>
        <taxon>Hypocreomycetidae</taxon>
        <taxon>Hypocreales</taxon>
        <taxon>Nectriaceae</taxon>
        <taxon>Fusarium</taxon>
        <taxon>Fusarium incarnatum-equiseti species complex</taxon>
    </lineage>
</organism>
<evidence type="ECO:0000256" key="6">
    <source>
        <dbReference type="SAM" id="MobiDB-lite"/>
    </source>
</evidence>
<dbReference type="InterPro" id="IPR015500">
    <property type="entry name" value="Peptidase_S8_subtilisin-rel"/>
</dbReference>
<evidence type="ECO:0000313" key="8">
    <source>
        <dbReference type="EMBL" id="KAJ4015293.1"/>
    </source>
</evidence>